<dbReference type="Proteomes" id="UP000593567">
    <property type="component" value="Unassembled WGS sequence"/>
</dbReference>
<reference evidence="1" key="1">
    <citation type="submission" date="2020-06" db="EMBL/GenBank/DDBJ databases">
        <title>Draft genome of Bugula neritina, a colonial animal packing powerful symbionts and potential medicines.</title>
        <authorList>
            <person name="Rayko M."/>
        </authorList>
    </citation>
    <scope>NUCLEOTIDE SEQUENCE [LARGE SCALE GENOMIC DNA]</scope>
    <source>
        <strain evidence="1">Kwan_BN1</strain>
    </source>
</reference>
<keyword evidence="2" id="KW-1185">Reference proteome</keyword>
<gene>
    <name evidence="1" type="ORF">EB796_022037</name>
</gene>
<organism evidence="1 2">
    <name type="scientific">Bugula neritina</name>
    <name type="common">Brown bryozoan</name>
    <name type="synonym">Sertularia neritina</name>
    <dbReference type="NCBI Taxonomy" id="10212"/>
    <lineage>
        <taxon>Eukaryota</taxon>
        <taxon>Metazoa</taxon>
        <taxon>Spiralia</taxon>
        <taxon>Lophotrochozoa</taxon>
        <taxon>Bryozoa</taxon>
        <taxon>Gymnolaemata</taxon>
        <taxon>Cheilostomatida</taxon>
        <taxon>Flustrina</taxon>
        <taxon>Buguloidea</taxon>
        <taxon>Bugulidae</taxon>
        <taxon>Bugula</taxon>
    </lineage>
</organism>
<sequence>MTTMKKPSGRTSNPYSIKMENLVGDLVGVNGDIIEDDVNKAEHMFNKIFGGSSNYCSSTSIKITLKSAIPLYDGQLQQLSKPITIQEIT</sequence>
<protein>
    <submittedName>
        <fullName evidence="1">Uncharacterized protein</fullName>
    </submittedName>
</protein>
<dbReference type="EMBL" id="VXIV02003216">
    <property type="protein sequence ID" value="KAF6019674.1"/>
    <property type="molecule type" value="Genomic_DNA"/>
</dbReference>
<evidence type="ECO:0000313" key="2">
    <source>
        <dbReference type="Proteomes" id="UP000593567"/>
    </source>
</evidence>
<name>A0A7J7J1W4_BUGNE</name>
<dbReference type="AlphaFoldDB" id="A0A7J7J1W4"/>
<accession>A0A7J7J1W4</accession>
<evidence type="ECO:0000313" key="1">
    <source>
        <dbReference type="EMBL" id="KAF6019674.1"/>
    </source>
</evidence>
<proteinExistence type="predicted"/>
<comment type="caution">
    <text evidence="1">The sequence shown here is derived from an EMBL/GenBank/DDBJ whole genome shotgun (WGS) entry which is preliminary data.</text>
</comment>